<keyword evidence="3" id="KW-1185">Reference proteome</keyword>
<comment type="caution">
    <text evidence="2">The sequence shown here is derived from an EMBL/GenBank/DDBJ whole genome shotgun (WGS) entry which is preliminary data.</text>
</comment>
<feature type="compositionally biased region" description="Basic residues" evidence="1">
    <location>
        <begin position="129"/>
        <end position="139"/>
    </location>
</feature>
<organism evidence="2 3">
    <name type="scientific">Cirrhinus molitorella</name>
    <name type="common">mud carp</name>
    <dbReference type="NCBI Taxonomy" id="172907"/>
    <lineage>
        <taxon>Eukaryota</taxon>
        <taxon>Metazoa</taxon>
        <taxon>Chordata</taxon>
        <taxon>Craniata</taxon>
        <taxon>Vertebrata</taxon>
        <taxon>Euteleostomi</taxon>
        <taxon>Actinopterygii</taxon>
        <taxon>Neopterygii</taxon>
        <taxon>Teleostei</taxon>
        <taxon>Ostariophysi</taxon>
        <taxon>Cypriniformes</taxon>
        <taxon>Cyprinidae</taxon>
        <taxon>Labeoninae</taxon>
        <taxon>Labeonini</taxon>
        <taxon>Cirrhinus</taxon>
    </lineage>
</organism>
<sequence>MLKLPVAVLHSPMYTWPTTITLASNTCMMDCSYTKTEYVLRKSLKDTALGQADTALGRRPASPRHLLPTPRYHQPIHPYIPRHPPPTLVRKDIAWTNTTRHPPHPPMAPYTPVNLQSPTSHPPTAHQTPVRKKKNKNHPTPREPSTAKSTKLR</sequence>
<gene>
    <name evidence="2" type="ORF">QQF64_007863</name>
</gene>
<evidence type="ECO:0000313" key="2">
    <source>
        <dbReference type="EMBL" id="KAL1260036.1"/>
    </source>
</evidence>
<proteinExistence type="predicted"/>
<name>A0ABR3M726_9TELE</name>
<evidence type="ECO:0000313" key="3">
    <source>
        <dbReference type="Proteomes" id="UP001558613"/>
    </source>
</evidence>
<reference evidence="2 3" key="1">
    <citation type="submission" date="2023-09" db="EMBL/GenBank/DDBJ databases">
        <authorList>
            <person name="Wang M."/>
        </authorList>
    </citation>
    <scope>NUCLEOTIDE SEQUENCE [LARGE SCALE GENOMIC DNA]</scope>
    <source>
        <strain evidence="2">GT-2023</strain>
        <tissue evidence="2">Liver</tissue>
    </source>
</reference>
<accession>A0ABR3M726</accession>
<feature type="region of interest" description="Disordered" evidence="1">
    <location>
        <begin position="58"/>
        <end position="153"/>
    </location>
</feature>
<dbReference type="Proteomes" id="UP001558613">
    <property type="component" value="Unassembled WGS sequence"/>
</dbReference>
<dbReference type="EMBL" id="JAYMGO010000015">
    <property type="protein sequence ID" value="KAL1260036.1"/>
    <property type="molecule type" value="Genomic_DNA"/>
</dbReference>
<protein>
    <submittedName>
        <fullName evidence="2">Uncharacterized protein</fullName>
    </submittedName>
</protein>
<evidence type="ECO:0000256" key="1">
    <source>
        <dbReference type="SAM" id="MobiDB-lite"/>
    </source>
</evidence>